<dbReference type="GO" id="GO:0003677">
    <property type="term" value="F:DNA binding"/>
    <property type="evidence" value="ECO:0007669"/>
    <property type="project" value="UniProtKB-KW"/>
</dbReference>
<keyword evidence="7" id="KW-0235">DNA replication</keyword>
<geneLocation type="plasmid" evidence="14">
    <name>pAC</name>
</geneLocation>
<evidence type="ECO:0000256" key="11">
    <source>
        <dbReference type="ARBA" id="ARBA00049244"/>
    </source>
</evidence>
<dbReference type="PANTHER" id="PTHR33568">
    <property type="entry name" value="DNA POLYMERASE"/>
    <property type="match status" value="1"/>
</dbReference>
<evidence type="ECO:0000256" key="9">
    <source>
        <dbReference type="ARBA" id="ARBA00023125"/>
    </source>
</evidence>
<gene>
    <name evidence="14" type="primary">dpo</name>
</gene>
<dbReference type="AlphaFoldDB" id="A0A8F1D624"/>
<dbReference type="InterPro" id="IPR015833">
    <property type="entry name" value="DNA-dir_DNA_pol_B_mt_lin_plsmd"/>
</dbReference>
<dbReference type="GO" id="GO:0006260">
    <property type="term" value="P:DNA replication"/>
    <property type="evidence" value="ECO:0007669"/>
    <property type="project" value="UniProtKB-KW"/>
</dbReference>
<dbReference type="InterPro" id="IPR023211">
    <property type="entry name" value="DNA_pol_palm_dom_sf"/>
</dbReference>
<name>A0A8F1D624_9AGAR</name>
<dbReference type="SUPFAM" id="SSF56672">
    <property type="entry name" value="DNA/RNA polymerases"/>
    <property type="match status" value="1"/>
</dbReference>
<dbReference type="PIRSF" id="PIRSF006517">
    <property type="entry name" value="DPol_mt_plasmid"/>
    <property type="match status" value="1"/>
</dbReference>
<evidence type="ECO:0000256" key="12">
    <source>
        <dbReference type="SAM" id="Phobius"/>
    </source>
</evidence>
<comment type="similarity">
    <text evidence="2">Belongs to the DNA polymerase type-B family.</text>
</comment>
<geneLocation type="mitochondrion" evidence="14"/>
<comment type="catalytic activity">
    <reaction evidence="11">
        <text>DNA(n) + a 2'-deoxyribonucleoside 5'-triphosphate = DNA(n+1) + diphosphate</text>
        <dbReference type="Rhea" id="RHEA:22508"/>
        <dbReference type="Rhea" id="RHEA-COMP:17339"/>
        <dbReference type="Rhea" id="RHEA-COMP:17340"/>
        <dbReference type="ChEBI" id="CHEBI:33019"/>
        <dbReference type="ChEBI" id="CHEBI:61560"/>
        <dbReference type="ChEBI" id="CHEBI:173112"/>
        <dbReference type="EC" id="2.7.7.7"/>
    </reaction>
</comment>
<dbReference type="Gene3D" id="3.90.1600.10">
    <property type="entry name" value="Palm domain of DNA polymerase"/>
    <property type="match status" value="2"/>
</dbReference>
<keyword evidence="12" id="KW-1133">Transmembrane helix</keyword>
<dbReference type="InterPro" id="IPR012337">
    <property type="entry name" value="RNaseH-like_sf"/>
</dbReference>
<dbReference type="PANTHER" id="PTHR33568:SF3">
    <property type="entry name" value="DNA-DIRECTED DNA POLYMERASE"/>
    <property type="match status" value="1"/>
</dbReference>
<comment type="subcellular location">
    <subcellularLocation>
        <location evidence="1">Mitochondrion</location>
    </subcellularLocation>
</comment>
<feature type="domain" description="DNA-directed DNA polymerase family B mitochondria/virus" evidence="13">
    <location>
        <begin position="743"/>
        <end position="998"/>
    </location>
</feature>
<dbReference type="InterPro" id="IPR036397">
    <property type="entry name" value="RNaseH_sf"/>
</dbReference>
<sequence>MKTEISKGILVISFLYYFFSFYIGSRFKQYDIFIKNKTKSMKTINLKLKIESFPNLNQSYPYSYPYPIIRATQAANANKKSLRLFLPQLNHPFNLRKGFSSLASNSKLTPISHPPKLIINKWNNFFFNLGTETVSASQLPLAGLVTEQKIIIALEKFKEELFSELSRPSSEYIDYKEDYSCYRLLIIFKIQTTNNQIRSISYLQNVNLKEFDLLKKIFLEFWDLKTEEYFLVEVSHIIYSFKLVPLREMQSTPSSSQNIRTFSFENVKDNVGTLERLETPVIESKLLISDYSALPNKNDNLTDTSTEIPKTETNILSTNSIIKNSIINSKSSRMNRTSFGGVNLPNTMDILLWGDVHFISETQAIVYRKQSYSEYHVELFNDYLLAELKIDDKIILKFKDTLNDKINLSTFTRTIKNHEYIYQEGNLLLKKIKKKVRFLTKILPNMHQSKKILTMDLETRTINGVMTSYCVSIYDGKTSKSFYLSDFNSETEMLRKSILYLMKRKYNNYRVYLHNFSGFDAVFLLRIMSDLSDNLKPTMRKGKFLDLRFNFADKYTLFFRDSLLILPGTLRSLAKNFNVVEKSIFPYNFVNNPKIELTYSGLVPEYKYFDGITLDEYKAYSANFYKKDWNLKDETIKYCELDCIVLFKIIDKFSDNIFKLFRIDILKYPTLSSLAFAIFRSRFLKEEDRIPLIHGEIYNFIKKSYTGGSVDVYKPTPVISKEENPENKSDSKEDKMNLIPNKTKKIKRYDVNSLYPFTMKNFPMPTGCPIYFEGDILSIWNKHRAENILKSRTGDSNYQEKKPFGIFEVNIETPLDIKIPLLQTKVKLKNGTTRTIAPIGNWTGQYFSDELYNAEKYGYKFTVIRGYLFERGNIFTSYVDFLYEMKKYSEKGTPNYIISKLLLNSLYGRLGMSPIPENHLVISNKQANEFYSKYNITNVVDLKNGKELISFLDFDQQSQNNDIEHIDVENYKNKNISVVVSSVVTASARIHMSQFKTNNSYTLYYTDTDSIDIDGELDSKFIGNELGQMKLEHTFNDAVFLSPKMYGGITDSYEYLRIRGLKNPLKFNELKGLLTKGTKLESKQEKWYSDISNGKFNIKDEIFTLMVTDNKRKLLYDKDNKFYNTLPLKIENGEIIE</sequence>
<keyword evidence="12" id="KW-0812">Transmembrane</keyword>
<dbReference type="GO" id="GO:0005739">
    <property type="term" value="C:mitochondrion"/>
    <property type="evidence" value="ECO:0007669"/>
    <property type="project" value="UniProtKB-SubCell"/>
</dbReference>
<feature type="transmembrane region" description="Helical" evidence="12">
    <location>
        <begin position="6"/>
        <end position="25"/>
    </location>
</feature>
<keyword evidence="8" id="KW-0239">DNA-directed DNA polymerase</keyword>
<dbReference type="InterPro" id="IPR004868">
    <property type="entry name" value="DNA-dir_DNA_pol_B_mt/vir"/>
</dbReference>
<dbReference type="Gene3D" id="3.30.420.10">
    <property type="entry name" value="Ribonuclease H-like superfamily/Ribonuclease H"/>
    <property type="match status" value="1"/>
</dbReference>
<evidence type="ECO:0000256" key="3">
    <source>
        <dbReference type="ARBA" id="ARBA00012417"/>
    </source>
</evidence>
<dbReference type="SUPFAM" id="SSF53098">
    <property type="entry name" value="Ribonuclease H-like"/>
    <property type="match status" value="1"/>
</dbReference>
<keyword evidence="5" id="KW-0808">Transferase</keyword>
<dbReference type="InterPro" id="IPR043502">
    <property type="entry name" value="DNA/RNA_pol_sf"/>
</dbReference>
<feature type="domain" description="DNA-directed DNA polymerase family B mitochondria/virus" evidence="13">
    <location>
        <begin position="502"/>
        <end position="716"/>
    </location>
</feature>
<dbReference type="EMBL" id="MW874131">
    <property type="protein sequence ID" value="QWO71392.1"/>
    <property type="molecule type" value="Genomic_DNA"/>
</dbReference>
<evidence type="ECO:0000256" key="5">
    <source>
        <dbReference type="ARBA" id="ARBA00022679"/>
    </source>
</evidence>
<proteinExistence type="inferred from homology"/>
<dbReference type="InterPro" id="IPR006172">
    <property type="entry name" value="DNA-dir_DNA_pol_B"/>
</dbReference>
<dbReference type="Pfam" id="PF03175">
    <property type="entry name" value="DNA_pol_B_2"/>
    <property type="match status" value="2"/>
</dbReference>
<protein>
    <recommendedName>
        <fullName evidence="4">Probable DNA polymerase</fullName>
        <ecNumber evidence="3">2.7.7.7</ecNumber>
    </recommendedName>
</protein>
<evidence type="ECO:0000259" key="13">
    <source>
        <dbReference type="Pfam" id="PF03175"/>
    </source>
</evidence>
<reference evidence="14" key="1">
    <citation type="journal article" date="2022" name="Curr. Genet.">
        <title>Horizontal transfer of tRNA genes to mitochondrial plasmids facilitates gene loss from fungal mitochondrial DNA.</title>
        <authorList>
            <person name="Nieuwenhuis M."/>
            <person name="Groeneveld J."/>
            <person name="Aanen D.K."/>
        </authorList>
    </citation>
    <scope>NUCLEOTIDE SEQUENCE</scope>
    <source>
        <plasmid evidence="14">pAC</plasmid>
    </source>
</reference>
<dbReference type="GO" id="GO:0000166">
    <property type="term" value="F:nucleotide binding"/>
    <property type="evidence" value="ECO:0007669"/>
    <property type="project" value="InterPro"/>
</dbReference>
<evidence type="ECO:0000313" key="14">
    <source>
        <dbReference type="EMBL" id="QWO71392.1"/>
    </source>
</evidence>
<keyword evidence="12" id="KW-0472">Membrane</keyword>
<dbReference type="SMART" id="SM00486">
    <property type="entry name" value="POLBc"/>
    <property type="match status" value="1"/>
</dbReference>
<evidence type="ECO:0000256" key="4">
    <source>
        <dbReference type="ARBA" id="ARBA00014385"/>
    </source>
</evidence>
<dbReference type="EC" id="2.7.7.7" evidence="3"/>
<evidence type="ECO:0000256" key="8">
    <source>
        <dbReference type="ARBA" id="ARBA00022932"/>
    </source>
</evidence>
<evidence type="ECO:0000256" key="6">
    <source>
        <dbReference type="ARBA" id="ARBA00022695"/>
    </source>
</evidence>
<evidence type="ECO:0000256" key="10">
    <source>
        <dbReference type="ARBA" id="ARBA00023128"/>
    </source>
</evidence>
<organism evidence="14">
    <name type="scientific">Arthromyces claviformis</name>
    <dbReference type="NCBI Taxonomy" id="530043"/>
    <lineage>
        <taxon>Eukaryota</taxon>
        <taxon>Fungi</taxon>
        <taxon>Dikarya</taxon>
        <taxon>Basidiomycota</taxon>
        <taxon>Agaricomycotina</taxon>
        <taxon>Agaricomycetes</taxon>
        <taxon>Agaricomycetidae</taxon>
        <taxon>Agaricales</taxon>
        <taxon>Tricholomatineae</taxon>
        <taxon>Lyophyllaceae</taxon>
        <taxon>Arthromyces</taxon>
    </lineage>
</organism>
<accession>A0A8F1D624</accession>
<keyword evidence="10 14" id="KW-0496">Mitochondrion</keyword>
<keyword evidence="14" id="KW-0614">Plasmid</keyword>
<evidence type="ECO:0000256" key="2">
    <source>
        <dbReference type="ARBA" id="ARBA00005755"/>
    </source>
</evidence>
<dbReference type="GO" id="GO:0003887">
    <property type="term" value="F:DNA-directed DNA polymerase activity"/>
    <property type="evidence" value="ECO:0007669"/>
    <property type="project" value="UniProtKB-KW"/>
</dbReference>
<evidence type="ECO:0000256" key="7">
    <source>
        <dbReference type="ARBA" id="ARBA00022705"/>
    </source>
</evidence>
<keyword evidence="6" id="KW-0548">Nucleotidyltransferase</keyword>
<keyword evidence="9" id="KW-0238">DNA-binding</keyword>
<dbReference type="Gene3D" id="1.10.287.690">
    <property type="entry name" value="Helix hairpin bin"/>
    <property type="match status" value="1"/>
</dbReference>
<evidence type="ECO:0000256" key="1">
    <source>
        <dbReference type="ARBA" id="ARBA00004173"/>
    </source>
</evidence>